<proteinExistence type="predicted"/>
<evidence type="ECO:0000313" key="1">
    <source>
        <dbReference type="EMBL" id="MBX7490147.1"/>
    </source>
</evidence>
<protein>
    <recommendedName>
        <fullName evidence="3">NADH dehydrogenase subunit F</fullName>
    </recommendedName>
</protein>
<dbReference type="RefSeq" id="WP_221531397.1">
    <property type="nucleotide sequence ID" value="NZ_JAIGYP010000001.1"/>
</dbReference>
<reference evidence="1 2" key="1">
    <citation type="submission" date="2021-08" db="EMBL/GenBank/DDBJ databases">
        <title>Helicobacter spp. isolated from feces of Anatolian Ground Squirrel (Spermophilus xanthoprymnus) in Turkey.</title>
        <authorList>
            <person name="Aydin F."/>
            <person name="Abay S."/>
            <person name="Kayman T."/>
            <person name="Karakaya E."/>
            <person name="Saticioglu I.B."/>
        </authorList>
    </citation>
    <scope>NUCLEOTIDE SEQUENCE [LARGE SCALE GENOMIC DNA]</scope>
    <source>
        <strain evidence="1 2">Faydin-H70</strain>
    </source>
</reference>
<sequence>MNMLMQTFLKNGGIACDLSVVKEAQNVLLFGGFVEDFSKVLENEEFKIDSKQNSVFLLHPLHFNPYGFTQFVYEVGVEEAIVALLAYGLSPFGSSLLQDFAKTLDVGYLASECNFSEEELEQIVQSYEKCGLTLLVGSDLATHKNVENIAKILALLSVALKNLKLVFLESEIEKILLEHSAIQPLEELGNYDGLVVYVQENAKKNNVLEVSRQFCMVSKAQDGIEVKVKLESHQEVLAKMQCNTELKGMVGILWTSREVLQNGFCYQLVSLSKVA</sequence>
<keyword evidence="2" id="KW-1185">Reference proteome</keyword>
<organism evidence="1 2">
    <name type="scientific">Helicobacter turcicus</name>
    <dbReference type="NCBI Taxonomy" id="2867412"/>
    <lineage>
        <taxon>Bacteria</taxon>
        <taxon>Pseudomonadati</taxon>
        <taxon>Campylobacterota</taxon>
        <taxon>Epsilonproteobacteria</taxon>
        <taxon>Campylobacterales</taxon>
        <taxon>Helicobacteraceae</taxon>
        <taxon>Helicobacter</taxon>
    </lineage>
</organism>
<accession>A0ABS7JL90</accession>
<evidence type="ECO:0008006" key="3">
    <source>
        <dbReference type="Google" id="ProtNLM"/>
    </source>
</evidence>
<dbReference type="EMBL" id="JAIGYQ010000001">
    <property type="protein sequence ID" value="MBX7490147.1"/>
    <property type="molecule type" value="Genomic_DNA"/>
</dbReference>
<comment type="caution">
    <text evidence="1">The sequence shown here is derived from an EMBL/GenBank/DDBJ whole genome shotgun (WGS) entry which is preliminary data.</text>
</comment>
<name>A0ABS7JL90_9HELI</name>
<evidence type="ECO:0000313" key="2">
    <source>
        <dbReference type="Proteomes" id="UP000700059"/>
    </source>
</evidence>
<dbReference type="Proteomes" id="UP000700059">
    <property type="component" value="Unassembled WGS sequence"/>
</dbReference>
<gene>
    <name evidence="1" type="ORF">K4G57_01460</name>
</gene>